<accession>A0AAD6VLA4</accession>
<keyword evidence="1" id="KW-0812">Transmembrane</keyword>
<gene>
    <name evidence="2" type="ORF">GGX14DRAFT_391249</name>
</gene>
<feature type="transmembrane region" description="Helical" evidence="1">
    <location>
        <begin position="62"/>
        <end position="79"/>
    </location>
</feature>
<keyword evidence="1" id="KW-1133">Transmembrane helix</keyword>
<reference evidence="2" key="1">
    <citation type="submission" date="2023-03" db="EMBL/GenBank/DDBJ databases">
        <title>Massive genome expansion in bonnet fungi (Mycena s.s.) driven by repeated elements and novel gene families across ecological guilds.</title>
        <authorList>
            <consortium name="Lawrence Berkeley National Laboratory"/>
            <person name="Harder C.B."/>
            <person name="Miyauchi S."/>
            <person name="Viragh M."/>
            <person name="Kuo A."/>
            <person name="Thoen E."/>
            <person name="Andreopoulos B."/>
            <person name="Lu D."/>
            <person name="Skrede I."/>
            <person name="Drula E."/>
            <person name="Henrissat B."/>
            <person name="Morin E."/>
            <person name="Kohler A."/>
            <person name="Barry K."/>
            <person name="LaButti K."/>
            <person name="Morin E."/>
            <person name="Salamov A."/>
            <person name="Lipzen A."/>
            <person name="Mereny Z."/>
            <person name="Hegedus B."/>
            <person name="Baldrian P."/>
            <person name="Stursova M."/>
            <person name="Weitz H."/>
            <person name="Taylor A."/>
            <person name="Grigoriev I.V."/>
            <person name="Nagy L.G."/>
            <person name="Martin F."/>
            <person name="Kauserud H."/>
        </authorList>
    </citation>
    <scope>NUCLEOTIDE SEQUENCE</scope>
    <source>
        <strain evidence="2">9144</strain>
    </source>
</reference>
<evidence type="ECO:0000256" key="1">
    <source>
        <dbReference type="SAM" id="Phobius"/>
    </source>
</evidence>
<evidence type="ECO:0000313" key="2">
    <source>
        <dbReference type="EMBL" id="KAJ7216422.1"/>
    </source>
</evidence>
<dbReference type="AlphaFoldDB" id="A0AAD6VLA4"/>
<dbReference type="EMBL" id="JARJCW010000015">
    <property type="protein sequence ID" value="KAJ7216422.1"/>
    <property type="molecule type" value="Genomic_DNA"/>
</dbReference>
<evidence type="ECO:0000313" key="3">
    <source>
        <dbReference type="Proteomes" id="UP001219525"/>
    </source>
</evidence>
<protein>
    <submittedName>
        <fullName evidence="2">Uncharacterized protein</fullName>
    </submittedName>
</protein>
<keyword evidence="3" id="KW-1185">Reference proteome</keyword>
<dbReference type="Proteomes" id="UP001219525">
    <property type="component" value="Unassembled WGS sequence"/>
</dbReference>
<name>A0AAD6VLA4_9AGAR</name>
<proteinExistence type="predicted"/>
<organism evidence="2 3">
    <name type="scientific">Mycena pura</name>
    <dbReference type="NCBI Taxonomy" id="153505"/>
    <lineage>
        <taxon>Eukaryota</taxon>
        <taxon>Fungi</taxon>
        <taxon>Dikarya</taxon>
        <taxon>Basidiomycota</taxon>
        <taxon>Agaricomycotina</taxon>
        <taxon>Agaricomycetes</taxon>
        <taxon>Agaricomycetidae</taxon>
        <taxon>Agaricales</taxon>
        <taxon>Marasmiineae</taxon>
        <taxon>Mycenaceae</taxon>
        <taxon>Mycena</taxon>
    </lineage>
</organism>
<comment type="caution">
    <text evidence="2">The sequence shown here is derived from an EMBL/GenBank/DDBJ whole genome shotgun (WGS) entry which is preliminary data.</text>
</comment>
<keyword evidence="1" id="KW-0472">Membrane</keyword>
<feature type="transmembrane region" description="Helical" evidence="1">
    <location>
        <begin position="85"/>
        <end position="110"/>
    </location>
</feature>
<sequence length="141" mass="15053">MLRFKSQIQTSTRLWSTVESMKVEWTSVGRWSLFDVDEFAQKAIASSTVPAGLGISAKFPSLAVLISMGSLMAFGGRIVCNTLPALVIALGIALLIVVIGLRFILSAVYFSIQLHVDDRSAEGDVEDGNGRPGSLPSLAPV</sequence>